<name>A0A0B6YWV8_9EUPU</name>
<organism evidence="1">
    <name type="scientific">Arion vulgaris</name>
    <dbReference type="NCBI Taxonomy" id="1028688"/>
    <lineage>
        <taxon>Eukaryota</taxon>
        <taxon>Metazoa</taxon>
        <taxon>Spiralia</taxon>
        <taxon>Lophotrochozoa</taxon>
        <taxon>Mollusca</taxon>
        <taxon>Gastropoda</taxon>
        <taxon>Heterobranchia</taxon>
        <taxon>Euthyneura</taxon>
        <taxon>Panpulmonata</taxon>
        <taxon>Eupulmonata</taxon>
        <taxon>Stylommatophora</taxon>
        <taxon>Helicina</taxon>
        <taxon>Arionoidea</taxon>
        <taxon>Arionidae</taxon>
        <taxon>Arion</taxon>
    </lineage>
</organism>
<accession>A0A0B6YWV8</accession>
<gene>
    <name evidence="1" type="primary">ORF39954</name>
</gene>
<dbReference type="EMBL" id="HACG01013767">
    <property type="protein sequence ID" value="CEK60632.1"/>
    <property type="molecule type" value="Transcribed_RNA"/>
</dbReference>
<protein>
    <submittedName>
        <fullName evidence="1">Uncharacterized protein</fullName>
    </submittedName>
</protein>
<reference evidence="1" key="1">
    <citation type="submission" date="2014-12" db="EMBL/GenBank/DDBJ databases">
        <title>Insight into the proteome of Arion vulgaris.</title>
        <authorList>
            <person name="Aradska J."/>
            <person name="Bulat T."/>
            <person name="Smidak R."/>
            <person name="Sarate P."/>
            <person name="Gangsoo J."/>
            <person name="Sialana F."/>
            <person name="Bilban M."/>
            <person name="Lubec G."/>
        </authorList>
    </citation>
    <scope>NUCLEOTIDE SEQUENCE</scope>
    <source>
        <tissue evidence="1">Skin</tissue>
    </source>
</reference>
<sequence>MMMRYTVCAIIIVTNYHVTLNTIKHATFHFTYHDTSVTKQLVMQHFMTVTMQLLCNISRMKNTITFPETFHDSER</sequence>
<proteinExistence type="predicted"/>
<evidence type="ECO:0000313" key="1">
    <source>
        <dbReference type="EMBL" id="CEK60632.1"/>
    </source>
</evidence>
<dbReference type="AlphaFoldDB" id="A0A0B6YWV8"/>